<accession>A0AAD7H6B2</accession>
<name>A0AAD7H6B2_9AGAR</name>
<dbReference type="Proteomes" id="UP001215598">
    <property type="component" value="Unassembled WGS sequence"/>
</dbReference>
<dbReference type="EMBL" id="JARKIB010000342">
    <property type="protein sequence ID" value="KAJ7713486.1"/>
    <property type="molecule type" value="Genomic_DNA"/>
</dbReference>
<evidence type="ECO:0000313" key="2">
    <source>
        <dbReference type="Proteomes" id="UP001215598"/>
    </source>
</evidence>
<keyword evidence="2" id="KW-1185">Reference proteome</keyword>
<sequence length="63" mass="6826">MAAADLVCFQTYSCSRHFLSTCVRVCGCVVSIPRDLFLSKCGGCLCLSGGDRGWSLERRGFEG</sequence>
<gene>
    <name evidence="1" type="ORF">B0H16DRAFT_1621056</name>
</gene>
<dbReference type="Gene3D" id="3.40.50.2000">
    <property type="entry name" value="Glycogen Phosphorylase B"/>
    <property type="match status" value="1"/>
</dbReference>
<dbReference type="AlphaFoldDB" id="A0AAD7H6B2"/>
<protein>
    <submittedName>
        <fullName evidence="1">Uncharacterized protein</fullName>
    </submittedName>
</protein>
<reference evidence="1" key="1">
    <citation type="submission" date="2023-03" db="EMBL/GenBank/DDBJ databases">
        <title>Massive genome expansion in bonnet fungi (Mycena s.s.) driven by repeated elements and novel gene families across ecological guilds.</title>
        <authorList>
            <consortium name="Lawrence Berkeley National Laboratory"/>
            <person name="Harder C.B."/>
            <person name="Miyauchi S."/>
            <person name="Viragh M."/>
            <person name="Kuo A."/>
            <person name="Thoen E."/>
            <person name="Andreopoulos B."/>
            <person name="Lu D."/>
            <person name="Skrede I."/>
            <person name="Drula E."/>
            <person name="Henrissat B."/>
            <person name="Morin E."/>
            <person name="Kohler A."/>
            <person name="Barry K."/>
            <person name="LaButti K."/>
            <person name="Morin E."/>
            <person name="Salamov A."/>
            <person name="Lipzen A."/>
            <person name="Mereny Z."/>
            <person name="Hegedus B."/>
            <person name="Baldrian P."/>
            <person name="Stursova M."/>
            <person name="Weitz H."/>
            <person name="Taylor A."/>
            <person name="Grigoriev I.V."/>
            <person name="Nagy L.G."/>
            <person name="Martin F."/>
            <person name="Kauserud H."/>
        </authorList>
    </citation>
    <scope>NUCLEOTIDE SEQUENCE</scope>
    <source>
        <strain evidence="1">CBHHK182m</strain>
    </source>
</reference>
<comment type="caution">
    <text evidence="1">The sequence shown here is derived from an EMBL/GenBank/DDBJ whole genome shotgun (WGS) entry which is preliminary data.</text>
</comment>
<evidence type="ECO:0000313" key="1">
    <source>
        <dbReference type="EMBL" id="KAJ7713486.1"/>
    </source>
</evidence>
<proteinExistence type="predicted"/>
<organism evidence="1 2">
    <name type="scientific">Mycena metata</name>
    <dbReference type="NCBI Taxonomy" id="1033252"/>
    <lineage>
        <taxon>Eukaryota</taxon>
        <taxon>Fungi</taxon>
        <taxon>Dikarya</taxon>
        <taxon>Basidiomycota</taxon>
        <taxon>Agaricomycotina</taxon>
        <taxon>Agaricomycetes</taxon>
        <taxon>Agaricomycetidae</taxon>
        <taxon>Agaricales</taxon>
        <taxon>Marasmiineae</taxon>
        <taxon>Mycenaceae</taxon>
        <taxon>Mycena</taxon>
    </lineage>
</organism>